<dbReference type="AlphaFoldDB" id="A0A6J4LDR4"/>
<feature type="domain" description="Aminoglycoside phosphotransferase" evidence="1">
    <location>
        <begin position="50"/>
        <end position="239"/>
    </location>
</feature>
<accession>A0A6J4LDR4</accession>
<reference evidence="2" key="1">
    <citation type="submission" date="2020-02" db="EMBL/GenBank/DDBJ databases">
        <authorList>
            <person name="Meier V. D."/>
        </authorList>
    </citation>
    <scope>NUCLEOTIDE SEQUENCE</scope>
    <source>
        <strain evidence="2">AVDCRST_MAG34</strain>
    </source>
</reference>
<dbReference type="SUPFAM" id="SSF56112">
    <property type="entry name" value="Protein kinase-like (PK-like)"/>
    <property type="match status" value="1"/>
</dbReference>
<gene>
    <name evidence="2" type="ORF">AVDCRST_MAG34-459</name>
</gene>
<dbReference type="EMBL" id="CADCUI010000008">
    <property type="protein sequence ID" value="CAA9330884.1"/>
    <property type="molecule type" value="Genomic_DNA"/>
</dbReference>
<organism evidence="2">
    <name type="scientific">uncultured Nocardioidaceae bacterium</name>
    <dbReference type="NCBI Taxonomy" id="253824"/>
    <lineage>
        <taxon>Bacteria</taxon>
        <taxon>Bacillati</taxon>
        <taxon>Actinomycetota</taxon>
        <taxon>Actinomycetes</taxon>
        <taxon>Propionibacteriales</taxon>
        <taxon>Nocardioidaceae</taxon>
        <taxon>environmental samples</taxon>
    </lineage>
</organism>
<proteinExistence type="predicted"/>
<dbReference type="PANTHER" id="PTHR40086:SF1">
    <property type="entry name" value="CELL CYCLE REGULATOR CCRZ"/>
    <property type="match status" value="1"/>
</dbReference>
<evidence type="ECO:0000313" key="2">
    <source>
        <dbReference type="EMBL" id="CAA9330884.1"/>
    </source>
</evidence>
<dbReference type="InterPro" id="IPR052077">
    <property type="entry name" value="CcrZ_PhaseVar_Mediator"/>
</dbReference>
<name>A0A6J4LDR4_9ACTN</name>
<sequence length="308" mass="33710">MIPRVSGSLARSAGLESSSVTSVVSPVASPAFWGVEHDSAIMTTERSGEVFVHTLHEEKSDLISFGRSVEAAQHAGRLGVAPRVVAADADSDTVVFEALRTPWRTATMADLSDPRLFTRVFAAQRALHRSAPLTFSTSLFEEVERLRGVAVREGALLPADIDFVVDAVRLAGEAVALMDRPAVPCHGDTIASNVLFTDSDVRLCDFDRAGNADPLCDLAVLLSDAFMLEDEWLAALEMLDQPADPVTLALLHVYAAADDVAAALRAQVYARRSRSRGLEYAKYGGWRFLKARWLIQDRRFELWLRNLS</sequence>
<dbReference type="PANTHER" id="PTHR40086">
    <property type="entry name" value="PHOSPHOTRANSFERASE YTMP-RELATED"/>
    <property type="match status" value="1"/>
</dbReference>
<evidence type="ECO:0000259" key="1">
    <source>
        <dbReference type="Pfam" id="PF01636"/>
    </source>
</evidence>
<dbReference type="Gene3D" id="3.90.1200.10">
    <property type="match status" value="1"/>
</dbReference>
<dbReference type="InterPro" id="IPR011009">
    <property type="entry name" value="Kinase-like_dom_sf"/>
</dbReference>
<protein>
    <recommendedName>
        <fullName evidence="1">Aminoglycoside phosphotransferase domain-containing protein</fullName>
    </recommendedName>
</protein>
<dbReference type="InterPro" id="IPR002575">
    <property type="entry name" value="Aminoglycoside_PTrfase"/>
</dbReference>
<dbReference type="Pfam" id="PF01636">
    <property type="entry name" value="APH"/>
    <property type="match status" value="1"/>
</dbReference>